<evidence type="ECO:0000256" key="1">
    <source>
        <dbReference type="SAM" id="MobiDB-lite"/>
    </source>
</evidence>
<dbReference type="Pfam" id="PF06041">
    <property type="entry name" value="DUF924"/>
    <property type="match status" value="1"/>
</dbReference>
<reference evidence="2" key="2">
    <citation type="submission" date="2023-05" db="EMBL/GenBank/DDBJ databases">
        <authorList>
            <consortium name="Lawrence Berkeley National Laboratory"/>
            <person name="Steindorff A."/>
            <person name="Hensen N."/>
            <person name="Bonometti L."/>
            <person name="Westerberg I."/>
            <person name="Brannstrom I.O."/>
            <person name="Guillou S."/>
            <person name="Cros-Aarteil S."/>
            <person name="Calhoun S."/>
            <person name="Haridas S."/>
            <person name="Kuo A."/>
            <person name="Mondo S."/>
            <person name="Pangilinan J."/>
            <person name="Riley R."/>
            <person name="Labutti K."/>
            <person name="Andreopoulos B."/>
            <person name="Lipzen A."/>
            <person name="Chen C."/>
            <person name="Yanf M."/>
            <person name="Daum C."/>
            <person name="Ng V."/>
            <person name="Clum A."/>
            <person name="Ohm R."/>
            <person name="Martin F."/>
            <person name="Silar P."/>
            <person name="Natvig D."/>
            <person name="Lalanne C."/>
            <person name="Gautier V."/>
            <person name="Ament-Velasquez S.L."/>
            <person name="Kruys A."/>
            <person name="Hutchinson M.I."/>
            <person name="Powell A.J."/>
            <person name="Barry K."/>
            <person name="Miller A.N."/>
            <person name="Grigoriev I.V."/>
            <person name="Debuchy R."/>
            <person name="Gladieux P."/>
            <person name="Thoren M.H."/>
            <person name="Johannesson H."/>
        </authorList>
    </citation>
    <scope>NUCLEOTIDE SEQUENCE</scope>
    <source>
        <strain evidence="2">CBS 508.74</strain>
    </source>
</reference>
<feature type="region of interest" description="Disordered" evidence="1">
    <location>
        <begin position="335"/>
        <end position="356"/>
    </location>
</feature>
<dbReference type="RefSeq" id="XP_064664804.1">
    <property type="nucleotide sequence ID" value="XM_064809944.1"/>
</dbReference>
<evidence type="ECO:0000313" key="3">
    <source>
        <dbReference type="Proteomes" id="UP001302812"/>
    </source>
</evidence>
<dbReference type="GeneID" id="89934068"/>
<dbReference type="InterPro" id="IPR011990">
    <property type="entry name" value="TPR-like_helical_dom_sf"/>
</dbReference>
<dbReference type="EMBL" id="MU853378">
    <property type="protein sequence ID" value="KAK4107234.1"/>
    <property type="molecule type" value="Genomic_DNA"/>
</dbReference>
<sequence length="356" mass="40523">MLAVMAEGSSLTARIPYPPAINRISGQAIVHTSPRPQSQVTMGGGPTSPFDLRSLLTPEFLASLVRARLPYDPRTPMDFSEFGRSIFLTDPISPSVKTTIWRVLKKLSTIGLEHMPDLTLYLPAPTDPAYPEQTLGLLLLLDHFPRLMFRGVDQRWTYGYFSHLSRRVARAWHALPPAQRPDSWARWQQMGAGLDYWIAVRFWMGTPFVHSERAEDQEVALLFTEETRAAVEMVSGMTDPYRAERGQILADLYGFPRVYKAGPPQGDGVTREGWTFWMGMLMDVHKPMIDRFGRYPYLNSMLAREGTPEEEVWVAKTEHFGEADEETKRRIQEDVKHGRWTPLGEGSHGQRIHVLS</sequence>
<accession>A0AAN6T7T5</accession>
<protein>
    <submittedName>
        <fullName evidence="2">Uncharacterized protein</fullName>
    </submittedName>
</protein>
<name>A0AAN6T7T5_9PEZI</name>
<dbReference type="Proteomes" id="UP001302812">
    <property type="component" value="Unassembled WGS sequence"/>
</dbReference>
<dbReference type="Gene3D" id="1.25.40.10">
    <property type="entry name" value="Tetratricopeptide repeat domain"/>
    <property type="match status" value="1"/>
</dbReference>
<gene>
    <name evidence="2" type="ORF">N656DRAFT_519643</name>
</gene>
<proteinExistence type="predicted"/>
<dbReference type="SUPFAM" id="SSF48452">
    <property type="entry name" value="TPR-like"/>
    <property type="match status" value="1"/>
</dbReference>
<dbReference type="AlphaFoldDB" id="A0AAN6T7T5"/>
<reference evidence="2" key="1">
    <citation type="journal article" date="2023" name="Mol. Phylogenet. Evol.">
        <title>Genome-scale phylogeny and comparative genomics of the fungal order Sordariales.</title>
        <authorList>
            <person name="Hensen N."/>
            <person name="Bonometti L."/>
            <person name="Westerberg I."/>
            <person name="Brannstrom I.O."/>
            <person name="Guillou S."/>
            <person name="Cros-Aarteil S."/>
            <person name="Calhoun S."/>
            <person name="Haridas S."/>
            <person name="Kuo A."/>
            <person name="Mondo S."/>
            <person name="Pangilinan J."/>
            <person name="Riley R."/>
            <person name="LaButti K."/>
            <person name="Andreopoulos B."/>
            <person name="Lipzen A."/>
            <person name="Chen C."/>
            <person name="Yan M."/>
            <person name="Daum C."/>
            <person name="Ng V."/>
            <person name="Clum A."/>
            <person name="Steindorff A."/>
            <person name="Ohm R.A."/>
            <person name="Martin F."/>
            <person name="Silar P."/>
            <person name="Natvig D.O."/>
            <person name="Lalanne C."/>
            <person name="Gautier V."/>
            <person name="Ament-Velasquez S.L."/>
            <person name="Kruys A."/>
            <person name="Hutchinson M.I."/>
            <person name="Powell A.J."/>
            <person name="Barry K."/>
            <person name="Miller A.N."/>
            <person name="Grigoriev I.V."/>
            <person name="Debuchy R."/>
            <person name="Gladieux P."/>
            <person name="Hiltunen Thoren M."/>
            <person name="Johannesson H."/>
        </authorList>
    </citation>
    <scope>NUCLEOTIDE SEQUENCE</scope>
    <source>
        <strain evidence="2">CBS 508.74</strain>
    </source>
</reference>
<evidence type="ECO:0000313" key="2">
    <source>
        <dbReference type="EMBL" id="KAK4107234.1"/>
    </source>
</evidence>
<dbReference type="InterPro" id="IPR010323">
    <property type="entry name" value="DUF924"/>
</dbReference>
<organism evidence="2 3">
    <name type="scientific">Canariomyces notabilis</name>
    <dbReference type="NCBI Taxonomy" id="2074819"/>
    <lineage>
        <taxon>Eukaryota</taxon>
        <taxon>Fungi</taxon>
        <taxon>Dikarya</taxon>
        <taxon>Ascomycota</taxon>
        <taxon>Pezizomycotina</taxon>
        <taxon>Sordariomycetes</taxon>
        <taxon>Sordariomycetidae</taxon>
        <taxon>Sordariales</taxon>
        <taxon>Chaetomiaceae</taxon>
        <taxon>Canariomyces</taxon>
    </lineage>
</organism>
<keyword evidence="3" id="KW-1185">Reference proteome</keyword>
<comment type="caution">
    <text evidence="2">The sequence shown here is derived from an EMBL/GenBank/DDBJ whole genome shotgun (WGS) entry which is preliminary data.</text>
</comment>